<sequence>MPPVYTHLISKRGDIVFSVACGIGAYFLYERDHPREWTLQELVQRKAERVKTEGWFPSSPKASA</sequence>
<proteinExistence type="predicted"/>
<name>A0A9P6LXP4_MORAP</name>
<accession>A0A9P6LXP4</accession>
<comment type="caution">
    <text evidence="1">The sequence shown here is derived from an EMBL/GenBank/DDBJ whole genome shotgun (WGS) entry which is preliminary data.</text>
</comment>
<dbReference type="OrthoDB" id="2155101at2759"/>
<dbReference type="Proteomes" id="UP000738359">
    <property type="component" value="Unassembled WGS sequence"/>
</dbReference>
<reference evidence="1" key="1">
    <citation type="journal article" date="2020" name="Fungal Divers.">
        <title>Resolving the Mortierellaceae phylogeny through synthesis of multi-gene phylogenetics and phylogenomics.</title>
        <authorList>
            <person name="Vandepol N."/>
            <person name="Liber J."/>
            <person name="Desiro A."/>
            <person name="Na H."/>
            <person name="Kennedy M."/>
            <person name="Barry K."/>
            <person name="Grigoriev I.V."/>
            <person name="Miller A.N."/>
            <person name="O'Donnell K."/>
            <person name="Stajich J.E."/>
            <person name="Bonito G."/>
        </authorList>
    </citation>
    <scope>NUCLEOTIDE SEQUENCE</scope>
    <source>
        <strain evidence="1">CK1249</strain>
    </source>
</reference>
<evidence type="ECO:0000313" key="2">
    <source>
        <dbReference type="Proteomes" id="UP000738359"/>
    </source>
</evidence>
<organism evidence="1 2">
    <name type="scientific">Mortierella alpina</name>
    <name type="common">Oleaginous fungus</name>
    <name type="synonym">Mortierella renispora</name>
    <dbReference type="NCBI Taxonomy" id="64518"/>
    <lineage>
        <taxon>Eukaryota</taxon>
        <taxon>Fungi</taxon>
        <taxon>Fungi incertae sedis</taxon>
        <taxon>Mucoromycota</taxon>
        <taxon>Mortierellomycotina</taxon>
        <taxon>Mortierellomycetes</taxon>
        <taxon>Mortierellales</taxon>
        <taxon>Mortierellaceae</taxon>
        <taxon>Mortierella</taxon>
    </lineage>
</organism>
<evidence type="ECO:0000313" key="1">
    <source>
        <dbReference type="EMBL" id="KAF9952128.1"/>
    </source>
</evidence>
<dbReference type="AlphaFoldDB" id="A0A9P6LXP4"/>
<gene>
    <name evidence="1" type="ORF">BGZ70_000711</name>
</gene>
<keyword evidence="2" id="KW-1185">Reference proteome</keyword>
<dbReference type="InterPro" id="IPR024242">
    <property type="entry name" value="NCE101"/>
</dbReference>
<dbReference type="EMBL" id="JAAAHY010001147">
    <property type="protein sequence ID" value="KAF9952128.1"/>
    <property type="molecule type" value="Genomic_DNA"/>
</dbReference>
<protein>
    <submittedName>
        <fullName evidence="1">Uncharacterized protein</fullName>
    </submittedName>
</protein>
<dbReference type="Pfam" id="PF11654">
    <property type="entry name" value="NCE101"/>
    <property type="match status" value="1"/>
</dbReference>
<dbReference type="GO" id="GO:0009306">
    <property type="term" value="P:protein secretion"/>
    <property type="evidence" value="ECO:0007669"/>
    <property type="project" value="InterPro"/>
</dbReference>